<evidence type="ECO:0000313" key="5">
    <source>
        <dbReference type="Proteomes" id="UP000184536"/>
    </source>
</evidence>
<evidence type="ECO:0000259" key="3">
    <source>
        <dbReference type="PROSITE" id="PS50977"/>
    </source>
</evidence>
<feature type="DNA-binding region" description="H-T-H motif" evidence="2">
    <location>
        <begin position="34"/>
        <end position="53"/>
    </location>
</feature>
<dbReference type="PROSITE" id="PS01081">
    <property type="entry name" value="HTH_TETR_1"/>
    <property type="match status" value="1"/>
</dbReference>
<proteinExistence type="predicted"/>
<dbReference type="GO" id="GO:0003677">
    <property type="term" value="F:DNA binding"/>
    <property type="evidence" value="ECO:0007669"/>
    <property type="project" value="UniProtKB-UniRule"/>
</dbReference>
<dbReference type="InterPro" id="IPR001647">
    <property type="entry name" value="HTH_TetR"/>
</dbReference>
<dbReference type="Pfam" id="PF21256">
    <property type="entry name" value="TetR_C_5-like"/>
    <property type="match status" value="1"/>
</dbReference>
<dbReference type="EMBL" id="FQZV01000054">
    <property type="protein sequence ID" value="SHJ93135.1"/>
    <property type="molecule type" value="Genomic_DNA"/>
</dbReference>
<dbReference type="InterPro" id="IPR023772">
    <property type="entry name" value="DNA-bd_HTH_TetR-type_CS"/>
</dbReference>
<protein>
    <submittedName>
        <fullName evidence="4">Transcriptional regulator, TetR family</fullName>
    </submittedName>
</protein>
<dbReference type="PROSITE" id="PS50977">
    <property type="entry name" value="HTH_TETR_2"/>
    <property type="match status" value="1"/>
</dbReference>
<reference evidence="5" key="1">
    <citation type="submission" date="2016-11" db="EMBL/GenBank/DDBJ databases">
        <authorList>
            <person name="Varghese N."/>
            <person name="Submissions S."/>
        </authorList>
    </citation>
    <scope>NUCLEOTIDE SEQUENCE [LARGE SCALE GENOMIC DNA]</scope>
    <source>
        <strain evidence="5">DSM 17957</strain>
    </source>
</reference>
<dbReference type="Pfam" id="PF00440">
    <property type="entry name" value="TetR_N"/>
    <property type="match status" value="1"/>
</dbReference>
<dbReference type="InterPro" id="IPR050624">
    <property type="entry name" value="HTH-type_Tx_Regulator"/>
</dbReference>
<feature type="domain" description="HTH tetR-type" evidence="3">
    <location>
        <begin position="11"/>
        <end position="71"/>
    </location>
</feature>
<name>A0A1M6NBP2_9FIRM</name>
<dbReference type="Proteomes" id="UP000184536">
    <property type="component" value="Unassembled WGS sequence"/>
</dbReference>
<gene>
    <name evidence="4" type="ORF">SAMN02745975_03255</name>
</gene>
<dbReference type="RefSeq" id="WP_110942266.1">
    <property type="nucleotide sequence ID" value="NZ_FQZV01000054.1"/>
</dbReference>
<dbReference type="InterPro" id="IPR009057">
    <property type="entry name" value="Homeodomain-like_sf"/>
</dbReference>
<dbReference type="AlphaFoldDB" id="A0A1M6NBP2"/>
<evidence type="ECO:0000313" key="4">
    <source>
        <dbReference type="EMBL" id="SHJ93135.1"/>
    </source>
</evidence>
<dbReference type="PANTHER" id="PTHR43479:SF11">
    <property type="entry name" value="ACREF_ENVCD OPERON REPRESSOR-RELATED"/>
    <property type="match status" value="1"/>
</dbReference>
<accession>A0A1M6NBP2</accession>
<organism evidence="4 5">
    <name type="scientific">Geosporobacter subterraneus DSM 17957</name>
    <dbReference type="NCBI Taxonomy" id="1121919"/>
    <lineage>
        <taxon>Bacteria</taxon>
        <taxon>Bacillati</taxon>
        <taxon>Bacillota</taxon>
        <taxon>Clostridia</taxon>
        <taxon>Peptostreptococcales</taxon>
        <taxon>Thermotaleaceae</taxon>
        <taxon>Geosporobacter</taxon>
    </lineage>
</organism>
<dbReference type="PRINTS" id="PR00455">
    <property type="entry name" value="HTHTETR"/>
</dbReference>
<dbReference type="InterPro" id="IPR036271">
    <property type="entry name" value="Tet_transcr_reg_TetR-rel_C_sf"/>
</dbReference>
<dbReference type="SUPFAM" id="SSF46689">
    <property type="entry name" value="Homeodomain-like"/>
    <property type="match status" value="1"/>
</dbReference>
<dbReference type="InterPro" id="IPR049488">
    <property type="entry name" value="TM_1030-like_C"/>
</dbReference>
<evidence type="ECO:0000256" key="2">
    <source>
        <dbReference type="PROSITE-ProRule" id="PRU00335"/>
    </source>
</evidence>
<dbReference type="OrthoDB" id="9812484at2"/>
<keyword evidence="5" id="KW-1185">Reference proteome</keyword>
<evidence type="ECO:0000256" key="1">
    <source>
        <dbReference type="ARBA" id="ARBA00023125"/>
    </source>
</evidence>
<dbReference type="Gene3D" id="1.10.357.10">
    <property type="entry name" value="Tetracycline Repressor, domain 2"/>
    <property type="match status" value="1"/>
</dbReference>
<dbReference type="PANTHER" id="PTHR43479">
    <property type="entry name" value="ACREF/ENVCD OPERON REPRESSOR-RELATED"/>
    <property type="match status" value="1"/>
</dbReference>
<sequence>MPKNTFFNLAEEKRNRILEISIDEFAVFGYQNASISRIVEKAEIAKGSFYQYFEDKKDLFKYVVDVGAEKKLNYFRHLMEGMQEMDFFQLMREIFIGGIQFAKENPKLSTIGDQFMKSTDEQLKKEVLGENIPKSNQFIEGLLIRGIAQGDIDPAIDVKMTAHMLTTFTMSIGEYFIKEVRVKDNMEIMALVDKMLEIVKYGIHRK</sequence>
<keyword evidence="1 2" id="KW-0238">DNA-binding</keyword>
<dbReference type="STRING" id="1121919.SAMN02745975_03255"/>
<dbReference type="SUPFAM" id="SSF48498">
    <property type="entry name" value="Tetracyclin repressor-like, C-terminal domain"/>
    <property type="match status" value="1"/>
</dbReference>